<dbReference type="HOGENOM" id="CLU_673788_0_0_9"/>
<keyword evidence="5" id="KW-1185">Reference proteome</keyword>
<keyword evidence="1 2" id="KW-0732">Signal</keyword>
<dbReference type="InterPro" id="IPR001119">
    <property type="entry name" value="SLH_dom"/>
</dbReference>
<dbReference type="Proteomes" id="UP000000271">
    <property type="component" value="Chromosome"/>
</dbReference>
<feature type="chain" id="PRO_5003091055" evidence="2">
    <location>
        <begin position="29"/>
        <end position="408"/>
    </location>
</feature>
<feature type="domain" description="SLH" evidence="3">
    <location>
        <begin position="146"/>
        <end position="209"/>
    </location>
</feature>
<dbReference type="PANTHER" id="PTHR38589:SF1">
    <property type="entry name" value="BLR0621 PROTEIN"/>
    <property type="match status" value="1"/>
</dbReference>
<proteinExistence type="predicted"/>
<dbReference type="InterPro" id="IPR005490">
    <property type="entry name" value="LD_TPept_cat_dom"/>
</dbReference>
<feature type="signal peptide" evidence="2">
    <location>
        <begin position="1"/>
        <end position="28"/>
    </location>
</feature>
<evidence type="ECO:0000313" key="5">
    <source>
        <dbReference type="Proteomes" id="UP000000271"/>
    </source>
</evidence>
<reference evidence="4" key="1">
    <citation type="submission" date="2009-10" db="EMBL/GenBank/DDBJ databases">
        <title>Complete sequence of Bacillus selenitireducens MLS10.</title>
        <authorList>
            <consortium name="US DOE Joint Genome Institute"/>
            <person name="Lucas S."/>
            <person name="Copeland A."/>
            <person name="Lapidus A."/>
            <person name="Glavina del Rio T."/>
            <person name="Dalin E."/>
            <person name="Tice H."/>
            <person name="Bruce D."/>
            <person name="Goodwin L."/>
            <person name="Pitluck S."/>
            <person name="Sims D."/>
            <person name="Brettin T."/>
            <person name="Detter J.C."/>
            <person name="Han C."/>
            <person name="Larimer F."/>
            <person name="Land M."/>
            <person name="Hauser L."/>
            <person name="Kyrpides N."/>
            <person name="Ovchinnikova G."/>
            <person name="Stolz J."/>
        </authorList>
    </citation>
    <scope>NUCLEOTIDE SEQUENCE [LARGE SCALE GENOMIC DNA]</scope>
    <source>
        <strain evidence="4">MLS10</strain>
    </source>
</reference>
<feature type="domain" description="SLH" evidence="3">
    <location>
        <begin position="25"/>
        <end position="88"/>
    </location>
</feature>
<dbReference type="GO" id="GO:0016740">
    <property type="term" value="F:transferase activity"/>
    <property type="evidence" value="ECO:0007669"/>
    <property type="project" value="InterPro"/>
</dbReference>
<evidence type="ECO:0000256" key="1">
    <source>
        <dbReference type="ARBA" id="ARBA00022729"/>
    </source>
</evidence>
<evidence type="ECO:0000259" key="3">
    <source>
        <dbReference type="PROSITE" id="PS51272"/>
    </source>
</evidence>
<organism evidence="4 5">
    <name type="scientific">Bacillus selenitireducens (strain ATCC 700615 / DSM 15326 / MLS10)</name>
    <dbReference type="NCBI Taxonomy" id="439292"/>
    <lineage>
        <taxon>Bacteria</taxon>
        <taxon>Bacillati</taxon>
        <taxon>Bacillota</taxon>
        <taxon>Bacilli</taxon>
        <taxon>Bacillales</taxon>
        <taxon>Bacillaceae</taxon>
        <taxon>Salisediminibacterium</taxon>
    </lineage>
</organism>
<protein>
    <submittedName>
        <fullName evidence="4">S-layer domain protein</fullName>
    </submittedName>
</protein>
<dbReference type="Pfam" id="PF00395">
    <property type="entry name" value="SLH"/>
    <property type="match status" value="3"/>
</dbReference>
<dbReference type="OrthoDB" id="186490at2"/>
<feature type="domain" description="SLH" evidence="3">
    <location>
        <begin position="89"/>
        <end position="144"/>
    </location>
</feature>
<dbReference type="RefSeq" id="WP_013171920.1">
    <property type="nucleotide sequence ID" value="NC_014219.1"/>
</dbReference>
<evidence type="ECO:0000313" key="4">
    <source>
        <dbReference type="EMBL" id="ADH98495.1"/>
    </source>
</evidence>
<evidence type="ECO:0000256" key="2">
    <source>
        <dbReference type="SAM" id="SignalP"/>
    </source>
</evidence>
<dbReference type="PANTHER" id="PTHR38589">
    <property type="entry name" value="BLR0621 PROTEIN"/>
    <property type="match status" value="1"/>
</dbReference>
<sequence length="408" mass="45940">MKRWIQRLVKSTLLFSILMIPPVNGVLAADMPDIPKQYAAEADLLISKGVIQGYKDGTFKPENSVSRLDAAIMIGRSLGLNGEPRETGFHDVPVDHRGSGYVAEMRDHGIINGFNETTFAPYRPLSRGDMSLFLHRAFHDLKTPYDPTAFFDLSSRMQAFQSIRYMTQSGVSIGFPDGTFRPGDHVTRMQMSLFLARALNEDFRVSPVPLPEQPRIASTKTAEDTDQILTVVHNGNGRATVTYWKKDPYVWTKVRKTTNGFVGINGVSETKREGDRNAPVGSFRMPFAFGTDNPGTKMPYKPITNRSYWISNVNDPHYNTWQERSSSHAHDEHLIRYRDQYKYAMAIDYNMDNPIPGKGSAIFLHVSNGTPTLGCVSVPESMMRYFMQELGANTGIIIVENEADIYTY</sequence>
<dbReference type="KEGG" id="bse:Bsel_0973"/>
<dbReference type="eggNOG" id="COG3786">
    <property type="taxonomic scope" value="Bacteria"/>
</dbReference>
<dbReference type="EMBL" id="CP001791">
    <property type="protein sequence ID" value="ADH98495.1"/>
    <property type="molecule type" value="Genomic_DNA"/>
</dbReference>
<dbReference type="Pfam" id="PF03734">
    <property type="entry name" value="YkuD"/>
    <property type="match status" value="1"/>
</dbReference>
<dbReference type="PROSITE" id="PS51272">
    <property type="entry name" value="SLH"/>
    <property type="match status" value="3"/>
</dbReference>
<name>D6Y0A4_BACIE</name>
<gene>
    <name evidence="4" type="ordered locus">Bsel_0973</name>
</gene>
<dbReference type="eggNOG" id="COG3103">
    <property type="taxonomic scope" value="Bacteria"/>
</dbReference>
<accession>D6Y0A4</accession>
<dbReference type="AlphaFoldDB" id="D6Y0A4"/>